<dbReference type="Proteomes" id="UP000469505">
    <property type="component" value="Unassembled WGS sequence"/>
</dbReference>
<evidence type="ECO:0000313" key="6">
    <source>
        <dbReference type="EMBL" id="VSJ54782.1"/>
    </source>
</evidence>
<reference evidence="1 7" key="1">
    <citation type="submission" date="2015-03" db="EMBL/GenBank/DDBJ databases">
        <authorList>
            <consortium name="Pathogen Informatics"/>
            <person name="Murphy D."/>
        </authorList>
    </citation>
    <scope>NUCLEOTIDE SEQUENCE [LARGE SCALE GENOMIC DNA]</scope>
    <source>
        <strain evidence="1 7">SMRU975</strain>
    </source>
</reference>
<dbReference type="Proteomes" id="UP000314170">
    <property type="component" value="Unassembled WGS sequence"/>
</dbReference>
<dbReference type="AlphaFoldDB" id="A0A0B7LQC2"/>
<dbReference type="EMBL" id="CABBZR010000023">
    <property type="protein sequence ID" value="VSJ54782.1"/>
    <property type="molecule type" value="Genomic_DNA"/>
</dbReference>
<evidence type="ECO:0000313" key="1">
    <source>
        <dbReference type="EMBL" id="CIY85910.1"/>
    </source>
</evidence>
<evidence type="ECO:0000313" key="4">
    <source>
        <dbReference type="EMBL" id="MTV77459.1"/>
    </source>
</evidence>
<dbReference type="Proteomes" id="UP000042512">
    <property type="component" value="Unassembled WGS sequence"/>
</dbReference>
<dbReference type="EMBL" id="WNHN01000038">
    <property type="protein sequence ID" value="MTV77459.1"/>
    <property type="molecule type" value="Genomic_DNA"/>
</dbReference>
<dbReference type="EMBL" id="WNHJ01000031">
    <property type="protein sequence ID" value="MTV63346.1"/>
    <property type="molecule type" value="Genomic_DNA"/>
</dbReference>
<name>A0A0B7LQC2_STREE</name>
<evidence type="ECO:0000313" key="3">
    <source>
        <dbReference type="EMBL" id="MTV63346.1"/>
    </source>
</evidence>
<dbReference type="Proteomes" id="UP000474228">
    <property type="component" value="Unassembled WGS sequence"/>
</dbReference>
<reference evidence="6 8" key="2">
    <citation type="submission" date="2019-04" db="EMBL/GenBank/DDBJ databases">
        <authorList>
            <consortium name="Pathogen Informatics"/>
        </authorList>
    </citation>
    <scope>NUCLEOTIDE SEQUENCE [LARGE SCALE GENOMIC DNA]</scope>
    <source>
        <strain evidence="6 8">GPSC38</strain>
    </source>
</reference>
<evidence type="ECO:0000313" key="11">
    <source>
        <dbReference type="Proteomes" id="UP000474228"/>
    </source>
</evidence>
<accession>A0A0B7LQC2</accession>
<evidence type="ECO:0000313" key="10">
    <source>
        <dbReference type="Proteomes" id="UP000469505"/>
    </source>
</evidence>
<gene>
    <name evidence="5" type="primary">pneA2</name>
    <name evidence="1" type="ORF">ERS020485_01530</name>
    <name evidence="4" type="ORF">GM535_09300</name>
    <name evidence="3" type="ORF">GM539_08075</name>
    <name evidence="5" type="ORF">GM543_02725</name>
    <name evidence="2" type="ORF">GM545_01590</name>
    <name evidence="6" type="ORF">SAMEA104154639_01976</name>
</gene>
<dbReference type="EMBL" id="CKRE01000022">
    <property type="protein sequence ID" value="CIY85910.1"/>
    <property type="molecule type" value="Genomic_DNA"/>
</dbReference>
<evidence type="ECO:0000313" key="8">
    <source>
        <dbReference type="Proteomes" id="UP000314170"/>
    </source>
</evidence>
<dbReference type="EMBL" id="WNHU01000004">
    <property type="protein sequence ID" value="MTV42355.1"/>
    <property type="molecule type" value="Genomic_DNA"/>
</dbReference>
<evidence type="ECO:0000313" key="5">
    <source>
        <dbReference type="EMBL" id="MTV86466.1"/>
    </source>
</evidence>
<dbReference type="RefSeq" id="WP_000786759.1">
    <property type="nucleotide sequence ID" value="NZ_AP018936.1"/>
</dbReference>
<dbReference type="Proteomes" id="UP000729182">
    <property type="component" value="Unassembled WGS sequence"/>
</dbReference>
<proteinExistence type="predicted"/>
<evidence type="ECO:0000313" key="9">
    <source>
        <dbReference type="Proteomes" id="UP000467349"/>
    </source>
</evidence>
<evidence type="ECO:0000313" key="7">
    <source>
        <dbReference type="Proteomes" id="UP000042512"/>
    </source>
</evidence>
<reference evidence="9 10" key="3">
    <citation type="submission" date="2019-11" db="EMBL/GenBank/DDBJ databases">
        <title>Growth characteristics of pneumococcus vary with the chemical composition of the capsule and with environmental conditions.</title>
        <authorList>
            <person name="Tothpal A."/>
            <person name="Desobry K."/>
            <person name="Joshi S."/>
            <person name="Wyllie A.L."/>
            <person name="Weinberger D.M."/>
        </authorList>
    </citation>
    <scope>NUCLEOTIDE SEQUENCE [LARGE SCALE GENOMIC DNA]</scope>
    <source>
        <strain evidence="9">pnumococcus09N</strain>
        <strain evidence="2">Pnumococcus09N</strain>
        <strain evidence="4">Pnumococcus10A</strain>
        <strain evidence="11">pnumococcus22F</strain>
        <strain evidence="3">Pnumococcus22F</strain>
        <strain evidence="10">pnumococcus35B</strain>
        <strain evidence="5">Pnumococcus35B</strain>
    </source>
</reference>
<protein>
    <submittedName>
        <fullName evidence="5">Two-peptide bacteriocin subunit PneA2</fullName>
    </submittedName>
    <submittedName>
        <fullName evidence="1">Type 2 lantibiotic, SP_1948 family</fullName>
    </submittedName>
</protein>
<organism evidence="5 10">
    <name type="scientific">Streptococcus pneumoniae</name>
    <dbReference type="NCBI Taxonomy" id="1313"/>
    <lineage>
        <taxon>Bacteria</taxon>
        <taxon>Bacillati</taxon>
        <taxon>Bacillota</taxon>
        <taxon>Bacilli</taxon>
        <taxon>Lactobacillales</taxon>
        <taxon>Streptococcaceae</taxon>
        <taxon>Streptococcus</taxon>
    </lineage>
</organism>
<dbReference type="GO" id="GO:0050830">
    <property type="term" value="P:defense response to Gram-positive bacterium"/>
    <property type="evidence" value="ECO:0007669"/>
    <property type="project" value="InterPro"/>
</dbReference>
<dbReference type="EMBL" id="WNHX01000008">
    <property type="protein sequence ID" value="MTV86466.1"/>
    <property type="molecule type" value="Genomic_DNA"/>
</dbReference>
<dbReference type="NCBIfam" id="TIGR03893">
    <property type="entry name" value="lant_SP_1948"/>
    <property type="match status" value="1"/>
</dbReference>
<dbReference type="InterPro" id="IPR027632">
    <property type="entry name" value="Lant_2_A2"/>
</dbReference>
<evidence type="ECO:0000313" key="2">
    <source>
        <dbReference type="EMBL" id="MTV42355.1"/>
    </source>
</evidence>
<dbReference type="Pfam" id="PF16934">
    <property type="entry name" value="Mersacidin"/>
    <property type="match status" value="1"/>
</dbReference>
<dbReference type="Proteomes" id="UP000467349">
    <property type="component" value="Unassembled WGS sequence"/>
</dbReference>
<sequence>MKNDFVIGKSLKELSLEEMQLVYGGTDGADPRSTIICSATLSFIASYLGSAQTRCGKDNKKK</sequence>